<reference evidence="1" key="2">
    <citation type="submission" date="2023-01" db="EMBL/GenBank/DDBJ databases">
        <authorList>
            <person name="Sun Q."/>
            <person name="Evtushenko L."/>
        </authorList>
    </citation>
    <scope>NUCLEOTIDE SEQUENCE</scope>
    <source>
        <strain evidence="1">VKM Ac-2007</strain>
    </source>
</reference>
<dbReference type="RefSeq" id="WP_271216412.1">
    <property type="nucleotide sequence ID" value="NZ_BAAAVD010000024.1"/>
</dbReference>
<evidence type="ECO:0008006" key="3">
    <source>
        <dbReference type="Google" id="ProtNLM"/>
    </source>
</evidence>
<proteinExistence type="predicted"/>
<dbReference type="GO" id="GO:0004222">
    <property type="term" value="F:metalloendopeptidase activity"/>
    <property type="evidence" value="ECO:0007669"/>
    <property type="project" value="InterPro"/>
</dbReference>
<comment type="caution">
    <text evidence="1">The sequence shown here is derived from an EMBL/GenBank/DDBJ whole genome shotgun (WGS) entry which is preliminary data.</text>
</comment>
<accession>A0A9W6HWZ4</accession>
<dbReference type="GO" id="GO:0004176">
    <property type="term" value="F:ATP-dependent peptidase activity"/>
    <property type="evidence" value="ECO:0007669"/>
    <property type="project" value="InterPro"/>
</dbReference>
<dbReference type="Proteomes" id="UP001143474">
    <property type="component" value="Unassembled WGS sequence"/>
</dbReference>
<evidence type="ECO:0000313" key="1">
    <source>
        <dbReference type="EMBL" id="GLK07877.1"/>
    </source>
</evidence>
<protein>
    <recommendedName>
        <fullName evidence="3">Peptidase M41 domain-containing protein</fullName>
    </recommendedName>
</protein>
<dbReference type="Gene3D" id="1.20.58.760">
    <property type="entry name" value="Peptidase M41"/>
    <property type="match status" value="1"/>
</dbReference>
<organism evidence="1 2">
    <name type="scientific">Streptosporangium carneum</name>
    <dbReference type="NCBI Taxonomy" id="47481"/>
    <lineage>
        <taxon>Bacteria</taxon>
        <taxon>Bacillati</taxon>
        <taxon>Actinomycetota</taxon>
        <taxon>Actinomycetes</taxon>
        <taxon>Streptosporangiales</taxon>
        <taxon>Streptosporangiaceae</taxon>
        <taxon>Streptosporangium</taxon>
    </lineage>
</organism>
<evidence type="ECO:0000313" key="2">
    <source>
        <dbReference type="Proteomes" id="UP001143474"/>
    </source>
</evidence>
<sequence length="204" mass="21962">MKREHENARALAIHEAGHLLVGWAQRVVSVSASVWSPEGFTFTEVSADADWTAAEEKTRSIAAQVAVAVAGGAAELVVAGELGVSELAEIALDDILEATGGIDFQLAQEWLALQRHDPSQDSIELEIVDVFRLVAVDLSGSHATSALGELADLFLSRRAARPRERVSVSLDEHEVRDIVAGLTLRTDYPLGRTTTPNITEVTTR</sequence>
<name>A0A9W6HWZ4_9ACTN</name>
<keyword evidence="2" id="KW-1185">Reference proteome</keyword>
<dbReference type="GO" id="GO:0006508">
    <property type="term" value="P:proteolysis"/>
    <property type="evidence" value="ECO:0007669"/>
    <property type="project" value="InterPro"/>
</dbReference>
<dbReference type="AlphaFoldDB" id="A0A9W6HWZ4"/>
<dbReference type="GO" id="GO:0005524">
    <property type="term" value="F:ATP binding"/>
    <property type="evidence" value="ECO:0007669"/>
    <property type="project" value="InterPro"/>
</dbReference>
<reference evidence="1" key="1">
    <citation type="journal article" date="2014" name="Int. J. Syst. Evol. Microbiol.">
        <title>Complete genome sequence of Corynebacterium casei LMG S-19264T (=DSM 44701T), isolated from a smear-ripened cheese.</title>
        <authorList>
            <consortium name="US DOE Joint Genome Institute (JGI-PGF)"/>
            <person name="Walter F."/>
            <person name="Albersmeier A."/>
            <person name="Kalinowski J."/>
            <person name="Ruckert C."/>
        </authorList>
    </citation>
    <scope>NUCLEOTIDE SEQUENCE</scope>
    <source>
        <strain evidence="1">VKM Ac-2007</strain>
    </source>
</reference>
<dbReference type="EMBL" id="BSEV01000002">
    <property type="protein sequence ID" value="GLK07877.1"/>
    <property type="molecule type" value="Genomic_DNA"/>
</dbReference>
<gene>
    <name evidence="1" type="ORF">GCM10017600_12820</name>
</gene>
<dbReference type="SUPFAM" id="SSF140990">
    <property type="entry name" value="FtsH protease domain-like"/>
    <property type="match status" value="1"/>
</dbReference>
<dbReference type="InterPro" id="IPR037219">
    <property type="entry name" value="Peptidase_M41-like"/>
</dbReference>